<dbReference type="AlphaFoldDB" id="A0A7N0TG14"/>
<proteinExistence type="predicted"/>
<protein>
    <submittedName>
        <fullName evidence="1">Uncharacterized protein</fullName>
    </submittedName>
</protein>
<reference evidence="1" key="1">
    <citation type="submission" date="2021-01" db="UniProtKB">
        <authorList>
            <consortium name="EnsemblPlants"/>
        </authorList>
    </citation>
    <scope>IDENTIFICATION</scope>
</reference>
<sequence>MSTMHPDYIFLIHQYLKAILRLDSKQTIEPKGGGHALQSSTRERRFARKICIGDCSGHCSWH</sequence>
<name>A0A7N0TG14_KALFE</name>
<evidence type="ECO:0000313" key="1">
    <source>
        <dbReference type="EnsemblPlants" id="Kaladp0036s0028.1.v1.1"/>
    </source>
</evidence>
<keyword evidence="2" id="KW-1185">Reference proteome</keyword>
<accession>A0A7N0TG14</accession>
<dbReference type="Proteomes" id="UP000594263">
    <property type="component" value="Unplaced"/>
</dbReference>
<dbReference type="EnsemblPlants" id="Kaladp0036s0028.1.v1.1">
    <property type="protein sequence ID" value="Kaladp0036s0028.1.v1.1"/>
    <property type="gene ID" value="Kaladp0036s0028.v1.1"/>
</dbReference>
<dbReference type="Gramene" id="Kaladp0036s0028.1.v1.1">
    <property type="protein sequence ID" value="Kaladp0036s0028.1.v1.1"/>
    <property type="gene ID" value="Kaladp0036s0028.v1.1"/>
</dbReference>
<evidence type="ECO:0000313" key="2">
    <source>
        <dbReference type="Proteomes" id="UP000594263"/>
    </source>
</evidence>
<organism evidence="1 2">
    <name type="scientific">Kalanchoe fedtschenkoi</name>
    <name type="common">Lavender scallops</name>
    <name type="synonym">South American air plant</name>
    <dbReference type="NCBI Taxonomy" id="63787"/>
    <lineage>
        <taxon>Eukaryota</taxon>
        <taxon>Viridiplantae</taxon>
        <taxon>Streptophyta</taxon>
        <taxon>Embryophyta</taxon>
        <taxon>Tracheophyta</taxon>
        <taxon>Spermatophyta</taxon>
        <taxon>Magnoliopsida</taxon>
        <taxon>eudicotyledons</taxon>
        <taxon>Gunneridae</taxon>
        <taxon>Pentapetalae</taxon>
        <taxon>Saxifragales</taxon>
        <taxon>Crassulaceae</taxon>
        <taxon>Kalanchoe</taxon>
    </lineage>
</organism>